<dbReference type="Pfam" id="PF03466">
    <property type="entry name" value="LysR_substrate"/>
    <property type="match status" value="1"/>
</dbReference>
<reference evidence="6" key="1">
    <citation type="submission" date="2020-02" db="EMBL/GenBank/DDBJ databases">
        <authorList>
            <person name="Meier V. D."/>
        </authorList>
    </citation>
    <scope>NUCLEOTIDE SEQUENCE</scope>
    <source>
        <strain evidence="6">AVDCRST_MAG09</strain>
    </source>
</reference>
<sequence>MRKLPPLSAVRVFEAAARHENFTLAAAELGMTQAAVSYQIKALEDRVGAALFVREKGRAKLTPLGSRLLPSLTQAFDTIEAAFAVTRAEDEALLTVTTTFTFANAWLAWRLGSFQLAHPDLAVRMSPSNDMVDLRGGEADVAIRSGDGSWEGLESHLLIPITFTPMASPTFLAEVERALGRPVEPADLPAQPMITPDDVWWDVWFKDAGVPFENRPRRSGGLRLDSQANEGFAAMGGQGFVLLTPDFWEHDLVAGRLVQPFAQLSTRGFAYWLVYPPERRNLPKVKRFREWLLAELAGDQVPAAGSPVAPAGASR</sequence>
<evidence type="ECO:0000256" key="1">
    <source>
        <dbReference type="ARBA" id="ARBA00009437"/>
    </source>
</evidence>
<dbReference type="Pfam" id="PF00126">
    <property type="entry name" value="HTH_1"/>
    <property type="match status" value="1"/>
</dbReference>
<proteinExistence type="inferred from homology"/>
<dbReference type="EMBL" id="CADCVZ010000063">
    <property type="protein sequence ID" value="CAA9524120.1"/>
    <property type="molecule type" value="Genomic_DNA"/>
</dbReference>
<dbReference type="InterPro" id="IPR058163">
    <property type="entry name" value="LysR-type_TF_proteobact-type"/>
</dbReference>
<dbReference type="PANTHER" id="PTHR30537:SF26">
    <property type="entry name" value="GLYCINE CLEAVAGE SYSTEM TRANSCRIPTIONAL ACTIVATOR"/>
    <property type="match status" value="1"/>
</dbReference>
<dbReference type="PRINTS" id="PR00039">
    <property type="entry name" value="HTHLYSR"/>
</dbReference>
<dbReference type="Gene3D" id="1.10.10.10">
    <property type="entry name" value="Winged helix-like DNA-binding domain superfamily/Winged helix DNA-binding domain"/>
    <property type="match status" value="1"/>
</dbReference>
<evidence type="ECO:0000256" key="2">
    <source>
        <dbReference type="ARBA" id="ARBA00023015"/>
    </source>
</evidence>
<name>A0A6J4TID8_9SPHN</name>
<dbReference type="RefSeq" id="WP_294174646.1">
    <property type="nucleotide sequence ID" value="NZ_CADCVZ010000063.1"/>
</dbReference>
<evidence type="ECO:0000259" key="5">
    <source>
        <dbReference type="PROSITE" id="PS50931"/>
    </source>
</evidence>
<accession>A0A6J4TID8</accession>
<dbReference type="CDD" id="cd08432">
    <property type="entry name" value="PBP2_GcdR_TrpI_HvrB_AmpR_like"/>
    <property type="match status" value="1"/>
</dbReference>
<dbReference type="InterPro" id="IPR036388">
    <property type="entry name" value="WH-like_DNA-bd_sf"/>
</dbReference>
<evidence type="ECO:0000256" key="4">
    <source>
        <dbReference type="ARBA" id="ARBA00023163"/>
    </source>
</evidence>
<dbReference type="GO" id="GO:0043565">
    <property type="term" value="F:sequence-specific DNA binding"/>
    <property type="evidence" value="ECO:0007669"/>
    <property type="project" value="TreeGrafter"/>
</dbReference>
<dbReference type="PANTHER" id="PTHR30537">
    <property type="entry name" value="HTH-TYPE TRANSCRIPTIONAL REGULATOR"/>
    <property type="match status" value="1"/>
</dbReference>
<gene>
    <name evidence="6" type="ORF">AVDCRST_MAG09-2255</name>
</gene>
<keyword evidence="2" id="KW-0805">Transcription regulation</keyword>
<keyword evidence="4" id="KW-0804">Transcription</keyword>
<dbReference type="Gene3D" id="3.40.190.10">
    <property type="entry name" value="Periplasmic binding protein-like II"/>
    <property type="match status" value="2"/>
</dbReference>
<evidence type="ECO:0000256" key="3">
    <source>
        <dbReference type="ARBA" id="ARBA00023125"/>
    </source>
</evidence>
<feature type="domain" description="HTH lysR-type" evidence="5">
    <location>
        <begin position="5"/>
        <end position="62"/>
    </location>
</feature>
<keyword evidence="3" id="KW-0238">DNA-binding</keyword>
<dbReference type="InterPro" id="IPR036390">
    <property type="entry name" value="WH_DNA-bd_sf"/>
</dbReference>
<dbReference type="AlphaFoldDB" id="A0A6J4TID8"/>
<dbReference type="SUPFAM" id="SSF46785">
    <property type="entry name" value="Winged helix' DNA-binding domain"/>
    <property type="match status" value="1"/>
</dbReference>
<dbReference type="GO" id="GO:0003700">
    <property type="term" value="F:DNA-binding transcription factor activity"/>
    <property type="evidence" value="ECO:0007669"/>
    <property type="project" value="InterPro"/>
</dbReference>
<dbReference type="GO" id="GO:0006351">
    <property type="term" value="P:DNA-templated transcription"/>
    <property type="evidence" value="ECO:0007669"/>
    <property type="project" value="TreeGrafter"/>
</dbReference>
<organism evidence="6">
    <name type="scientific">uncultured Sphingomonas sp</name>
    <dbReference type="NCBI Taxonomy" id="158754"/>
    <lineage>
        <taxon>Bacteria</taxon>
        <taxon>Pseudomonadati</taxon>
        <taxon>Pseudomonadota</taxon>
        <taxon>Alphaproteobacteria</taxon>
        <taxon>Sphingomonadales</taxon>
        <taxon>Sphingomonadaceae</taxon>
        <taxon>Sphingomonas</taxon>
        <taxon>environmental samples</taxon>
    </lineage>
</organism>
<protein>
    <submittedName>
        <fullName evidence="6">Transcriptional regulator, LysR family</fullName>
    </submittedName>
</protein>
<dbReference type="PROSITE" id="PS50931">
    <property type="entry name" value="HTH_LYSR"/>
    <property type="match status" value="1"/>
</dbReference>
<dbReference type="SUPFAM" id="SSF53850">
    <property type="entry name" value="Periplasmic binding protein-like II"/>
    <property type="match status" value="1"/>
</dbReference>
<comment type="similarity">
    <text evidence="1">Belongs to the LysR transcriptional regulatory family.</text>
</comment>
<dbReference type="InterPro" id="IPR000847">
    <property type="entry name" value="LysR_HTH_N"/>
</dbReference>
<evidence type="ECO:0000313" key="6">
    <source>
        <dbReference type="EMBL" id="CAA9524120.1"/>
    </source>
</evidence>
<dbReference type="InterPro" id="IPR005119">
    <property type="entry name" value="LysR_subst-bd"/>
</dbReference>